<keyword evidence="7" id="KW-0791">Threonine biosynthesis</keyword>
<dbReference type="InterPro" id="IPR000870">
    <property type="entry name" value="Homoserine_kinase"/>
</dbReference>
<dbReference type="Pfam" id="PF08544">
    <property type="entry name" value="GHMP_kinases_C"/>
    <property type="match status" value="1"/>
</dbReference>
<keyword evidence="6" id="KW-0808">Transferase</keyword>
<keyword evidence="15" id="KW-1185">Reference proteome</keyword>
<dbReference type="InterPro" id="IPR036554">
    <property type="entry name" value="GHMP_kinase_C_sf"/>
</dbReference>
<dbReference type="PRINTS" id="PR00958">
    <property type="entry name" value="HOMSERKINASE"/>
</dbReference>
<dbReference type="PANTHER" id="PTHR20861:SF1">
    <property type="entry name" value="HOMOSERINE KINASE"/>
    <property type="match status" value="1"/>
</dbReference>
<dbReference type="PANTHER" id="PTHR20861">
    <property type="entry name" value="HOMOSERINE/4-DIPHOSPHOCYTIDYL-2-C-METHYL-D-ERYTHRITOL KINASE"/>
    <property type="match status" value="1"/>
</dbReference>
<protein>
    <recommendedName>
        <fullName evidence="4">Homoserine kinase</fullName>
        <ecNumber evidence="3">2.7.1.39</ecNumber>
    </recommendedName>
</protein>
<dbReference type="PROSITE" id="PS00627">
    <property type="entry name" value="GHMP_KINASES_ATP"/>
    <property type="match status" value="1"/>
</dbReference>
<organism evidence="14 15">
    <name type="scientific">Bathycoccus prasinos</name>
    <dbReference type="NCBI Taxonomy" id="41875"/>
    <lineage>
        <taxon>Eukaryota</taxon>
        <taxon>Viridiplantae</taxon>
        <taxon>Chlorophyta</taxon>
        <taxon>Mamiellophyceae</taxon>
        <taxon>Mamiellales</taxon>
        <taxon>Bathycoccaceae</taxon>
        <taxon>Bathycoccus</taxon>
    </lineage>
</organism>
<evidence type="ECO:0000256" key="1">
    <source>
        <dbReference type="ARBA" id="ARBA00005015"/>
    </source>
</evidence>
<dbReference type="Proteomes" id="UP000198341">
    <property type="component" value="Chromosome 8"/>
</dbReference>
<dbReference type="Pfam" id="PF00288">
    <property type="entry name" value="GHMP_kinases_N"/>
    <property type="match status" value="1"/>
</dbReference>
<sequence length="376" mass="40029">MGSGGMPAKDRKLRWSSDVDQWEKPDFTSQSSDCIALNRNECLTVSVPATTANIGPGFDSLGFAVDLRNDVTVEFSPTGTFILELKGEGCDFLPRDETNAVIEAVKKGYRFQSNDERELDVSALKFTSTNRIPPARGLGSSSAALVCGLAAGMTLAGSDVSTARARRDLLNLACEVEGHPDNVAPAIFGGFQIALSDENEWITSSVNIPEGMLCSLFIPDFHSLTSETRAALSDKLTQAEAVFNIGRTATLINAFNQSDFRLMKIGTQDIMHQHQRGDKQFGLDKIIAAAIGAGAHCCFLSGAGPTVLAMTGGDENGKIGDSTIAAITAERVAEAMSDAAKEFGVEGQALIVEPTMEGISAWIDVFDDGEDVVDMM</sequence>
<dbReference type="EC" id="2.7.1.39" evidence="3"/>
<dbReference type="UniPathway" id="UPA00050">
    <property type="reaction ID" value="UER00064"/>
</dbReference>
<dbReference type="RefSeq" id="XP_007511526.1">
    <property type="nucleotide sequence ID" value="XM_007511464.1"/>
</dbReference>
<dbReference type="STRING" id="41875.K8EHL2"/>
<dbReference type="InterPro" id="IPR006203">
    <property type="entry name" value="GHMP_knse_ATP-bd_CS"/>
</dbReference>
<feature type="domain" description="GHMP kinase N-terminal" evidence="12">
    <location>
        <begin position="116"/>
        <end position="190"/>
    </location>
</feature>
<dbReference type="HAMAP" id="MF_00384">
    <property type="entry name" value="Homoser_kinase"/>
    <property type="match status" value="1"/>
</dbReference>
<keyword evidence="5" id="KW-0028">Amino-acid biosynthesis</keyword>
<evidence type="ECO:0000313" key="15">
    <source>
        <dbReference type="Proteomes" id="UP000198341"/>
    </source>
</evidence>
<dbReference type="GO" id="GO:0004413">
    <property type="term" value="F:homoserine kinase activity"/>
    <property type="evidence" value="ECO:0007669"/>
    <property type="project" value="UniProtKB-EC"/>
</dbReference>
<evidence type="ECO:0000256" key="7">
    <source>
        <dbReference type="ARBA" id="ARBA00022697"/>
    </source>
</evidence>
<dbReference type="SUPFAM" id="SSF54211">
    <property type="entry name" value="Ribosomal protein S5 domain 2-like"/>
    <property type="match status" value="1"/>
</dbReference>
<comment type="catalytic activity">
    <reaction evidence="11">
        <text>L-homoserine + ATP = O-phospho-L-homoserine + ADP + H(+)</text>
        <dbReference type="Rhea" id="RHEA:13985"/>
        <dbReference type="ChEBI" id="CHEBI:15378"/>
        <dbReference type="ChEBI" id="CHEBI:30616"/>
        <dbReference type="ChEBI" id="CHEBI:57476"/>
        <dbReference type="ChEBI" id="CHEBI:57590"/>
        <dbReference type="ChEBI" id="CHEBI:456216"/>
        <dbReference type="EC" id="2.7.1.39"/>
    </reaction>
    <physiologicalReaction direction="left-to-right" evidence="11">
        <dbReference type="Rhea" id="RHEA:13986"/>
    </physiologicalReaction>
</comment>
<dbReference type="SUPFAM" id="SSF55060">
    <property type="entry name" value="GHMP Kinase, C-terminal domain"/>
    <property type="match status" value="1"/>
</dbReference>
<gene>
    <name evidence="14" type="ORF">Bathy08g02040</name>
</gene>
<comment type="pathway">
    <text evidence="1">Amino-acid biosynthesis; L-threonine biosynthesis; L-threonine from L-aspartate: step 4/5.</text>
</comment>
<reference evidence="14 15" key="1">
    <citation type="submission" date="2011-10" db="EMBL/GenBank/DDBJ databases">
        <authorList>
            <person name="Genoscope - CEA"/>
        </authorList>
    </citation>
    <scope>NUCLEOTIDE SEQUENCE [LARGE SCALE GENOMIC DNA]</scope>
    <source>
        <strain evidence="14 15">RCC 1105</strain>
    </source>
</reference>
<dbReference type="GO" id="GO:0009088">
    <property type="term" value="P:threonine biosynthetic process"/>
    <property type="evidence" value="ECO:0007669"/>
    <property type="project" value="UniProtKB-UniPathway"/>
</dbReference>
<dbReference type="Gene3D" id="3.30.70.890">
    <property type="entry name" value="GHMP kinase, C-terminal domain"/>
    <property type="match status" value="1"/>
</dbReference>
<dbReference type="InterPro" id="IPR013750">
    <property type="entry name" value="GHMP_kinase_C_dom"/>
</dbReference>
<evidence type="ECO:0000259" key="12">
    <source>
        <dbReference type="Pfam" id="PF00288"/>
    </source>
</evidence>
<feature type="domain" description="GHMP kinase C-terminal" evidence="13">
    <location>
        <begin position="260"/>
        <end position="311"/>
    </location>
</feature>
<accession>K8EHL2</accession>
<dbReference type="NCBIfam" id="TIGR00191">
    <property type="entry name" value="thrB"/>
    <property type="match status" value="1"/>
</dbReference>
<dbReference type="AlphaFoldDB" id="K8EHL2"/>
<evidence type="ECO:0000256" key="2">
    <source>
        <dbReference type="ARBA" id="ARBA00007370"/>
    </source>
</evidence>
<evidence type="ECO:0000256" key="6">
    <source>
        <dbReference type="ARBA" id="ARBA00022679"/>
    </source>
</evidence>
<dbReference type="GeneID" id="19014183"/>
<keyword evidence="9 14" id="KW-0418">Kinase</keyword>
<dbReference type="Gene3D" id="3.30.230.10">
    <property type="match status" value="1"/>
</dbReference>
<dbReference type="OrthoDB" id="195231at2759"/>
<dbReference type="eggNOG" id="KOG1537">
    <property type="taxonomic scope" value="Eukaryota"/>
</dbReference>
<evidence type="ECO:0000256" key="4">
    <source>
        <dbReference type="ARBA" id="ARBA00017858"/>
    </source>
</evidence>
<dbReference type="InterPro" id="IPR014721">
    <property type="entry name" value="Ribsml_uS5_D2-typ_fold_subgr"/>
</dbReference>
<dbReference type="KEGG" id="bpg:Bathy08g02040"/>
<evidence type="ECO:0000256" key="11">
    <source>
        <dbReference type="ARBA" id="ARBA00049913"/>
    </source>
</evidence>
<comment type="similarity">
    <text evidence="2">Belongs to the GHMP kinase family. Homoserine kinase subfamily.</text>
</comment>
<dbReference type="InterPro" id="IPR006204">
    <property type="entry name" value="GHMP_kinase_N_dom"/>
</dbReference>
<name>K8EHL2_9CHLO</name>
<dbReference type="GO" id="GO:0005524">
    <property type="term" value="F:ATP binding"/>
    <property type="evidence" value="ECO:0007669"/>
    <property type="project" value="UniProtKB-KW"/>
</dbReference>
<dbReference type="EMBL" id="FO082271">
    <property type="protein sequence ID" value="CCO17647.1"/>
    <property type="molecule type" value="Genomic_DNA"/>
</dbReference>
<evidence type="ECO:0000256" key="8">
    <source>
        <dbReference type="ARBA" id="ARBA00022741"/>
    </source>
</evidence>
<evidence type="ECO:0000256" key="3">
    <source>
        <dbReference type="ARBA" id="ARBA00012078"/>
    </source>
</evidence>
<evidence type="ECO:0000259" key="13">
    <source>
        <dbReference type="Pfam" id="PF08544"/>
    </source>
</evidence>
<keyword evidence="8" id="KW-0547">Nucleotide-binding</keyword>
<proteinExistence type="inferred from homology"/>
<evidence type="ECO:0000256" key="5">
    <source>
        <dbReference type="ARBA" id="ARBA00022605"/>
    </source>
</evidence>
<keyword evidence="10" id="KW-0067">ATP-binding</keyword>
<dbReference type="InterPro" id="IPR020568">
    <property type="entry name" value="Ribosomal_Su5_D2-typ_SF"/>
</dbReference>
<evidence type="ECO:0000313" key="14">
    <source>
        <dbReference type="EMBL" id="CCO17647.1"/>
    </source>
</evidence>
<evidence type="ECO:0000256" key="9">
    <source>
        <dbReference type="ARBA" id="ARBA00022777"/>
    </source>
</evidence>
<evidence type="ECO:0000256" key="10">
    <source>
        <dbReference type="ARBA" id="ARBA00022840"/>
    </source>
</evidence>